<feature type="domain" description="Carrier" evidence="6">
    <location>
        <begin position="1663"/>
        <end position="1737"/>
    </location>
</feature>
<dbReference type="SUPFAM" id="SSF53474">
    <property type="entry name" value="alpha/beta-Hydrolases"/>
    <property type="match status" value="1"/>
</dbReference>
<dbReference type="GeneID" id="70134322"/>
<dbReference type="Gene3D" id="1.10.1200.10">
    <property type="entry name" value="ACP-like"/>
    <property type="match status" value="2"/>
</dbReference>
<dbReference type="PROSITE" id="PS52019">
    <property type="entry name" value="PKS_MFAS_DH"/>
    <property type="match status" value="1"/>
</dbReference>
<feature type="region of interest" description="Disordered" evidence="5">
    <location>
        <begin position="1517"/>
        <end position="1555"/>
    </location>
</feature>
<organism evidence="9 10">
    <name type="scientific">Truncatella angustata</name>
    <dbReference type="NCBI Taxonomy" id="152316"/>
    <lineage>
        <taxon>Eukaryota</taxon>
        <taxon>Fungi</taxon>
        <taxon>Dikarya</taxon>
        <taxon>Ascomycota</taxon>
        <taxon>Pezizomycotina</taxon>
        <taxon>Sordariomycetes</taxon>
        <taxon>Xylariomycetidae</taxon>
        <taxon>Amphisphaeriales</taxon>
        <taxon>Sporocadaceae</taxon>
        <taxon>Truncatella</taxon>
    </lineage>
</organism>
<dbReference type="InterPro" id="IPR014031">
    <property type="entry name" value="Ketoacyl_synth_C"/>
</dbReference>
<feature type="region of interest" description="Disordered" evidence="5">
    <location>
        <begin position="1734"/>
        <end position="1753"/>
    </location>
</feature>
<dbReference type="Pfam" id="PF02801">
    <property type="entry name" value="Ketoacyl-synt_C"/>
    <property type="match status" value="1"/>
</dbReference>
<keyword evidence="1" id="KW-0596">Phosphopantetheine</keyword>
<feature type="compositionally biased region" description="Low complexity" evidence="5">
    <location>
        <begin position="1539"/>
        <end position="1555"/>
    </location>
</feature>
<dbReference type="InterPro" id="IPR032088">
    <property type="entry name" value="SAT"/>
</dbReference>
<feature type="compositionally biased region" description="Polar residues" evidence="5">
    <location>
        <begin position="1741"/>
        <end position="1752"/>
    </location>
</feature>
<dbReference type="OrthoDB" id="329835at2759"/>
<evidence type="ECO:0000256" key="5">
    <source>
        <dbReference type="SAM" id="MobiDB-lite"/>
    </source>
</evidence>
<dbReference type="SUPFAM" id="SSF52151">
    <property type="entry name" value="FabD/lysophospholipase-like"/>
    <property type="match status" value="1"/>
</dbReference>
<dbReference type="PROSITE" id="PS00012">
    <property type="entry name" value="PHOSPHOPANTETHEINE"/>
    <property type="match status" value="1"/>
</dbReference>
<dbReference type="InterPro" id="IPR014030">
    <property type="entry name" value="Ketoacyl_synth_N"/>
</dbReference>
<feature type="domain" description="PKS/mFAS DH" evidence="8">
    <location>
        <begin position="1191"/>
        <end position="1497"/>
    </location>
</feature>
<dbReference type="GO" id="GO:0031177">
    <property type="term" value="F:phosphopantetheine binding"/>
    <property type="evidence" value="ECO:0007669"/>
    <property type="project" value="InterPro"/>
</dbReference>
<evidence type="ECO:0000313" key="9">
    <source>
        <dbReference type="EMBL" id="KAH6659150.1"/>
    </source>
</evidence>
<dbReference type="GO" id="GO:0004312">
    <property type="term" value="F:fatty acid synthase activity"/>
    <property type="evidence" value="ECO:0007669"/>
    <property type="project" value="TreeGrafter"/>
</dbReference>
<feature type="domain" description="Carrier" evidence="6">
    <location>
        <begin position="1556"/>
        <end position="1630"/>
    </location>
</feature>
<dbReference type="PROSITE" id="PS52004">
    <property type="entry name" value="KS3_2"/>
    <property type="match status" value="1"/>
</dbReference>
<keyword evidence="2" id="KW-0597">Phosphoprotein</keyword>
<dbReference type="Pfam" id="PF16073">
    <property type="entry name" value="SAT"/>
    <property type="match status" value="1"/>
</dbReference>
<reference evidence="9" key="1">
    <citation type="journal article" date="2021" name="Nat. Commun.">
        <title>Genetic determinants of endophytism in the Arabidopsis root mycobiome.</title>
        <authorList>
            <person name="Mesny F."/>
            <person name="Miyauchi S."/>
            <person name="Thiergart T."/>
            <person name="Pickel B."/>
            <person name="Atanasova L."/>
            <person name="Karlsson M."/>
            <person name="Huettel B."/>
            <person name="Barry K.W."/>
            <person name="Haridas S."/>
            <person name="Chen C."/>
            <person name="Bauer D."/>
            <person name="Andreopoulos W."/>
            <person name="Pangilinan J."/>
            <person name="LaButti K."/>
            <person name="Riley R."/>
            <person name="Lipzen A."/>
            <person name="Clum A."/>
            <person name="Drula E."/>
            <person name="Henrissat B."/>
            <person name="Kohler A."/>
            <person name="Grigoriev I.V."/>
            <person name="Martin F.M."/>
            <person name="Hacquard S."/>
        </authorList>
    </citation>
    <scope>NUCLEOTIDE SEQUENCE</scope>
    <source>
        <strain evidence="9">MPI-SDFR-AT-0073</strain>
    </source>
</reference>
<evidence type="ECO:0000259" key="6">
    <source>
        <dbReference type="PROSITE" id="PS50075"/>
    </source>
</evidence>
<dbReference type="InterPro" id="IPR001227">
    <property type="entry name" value="Ac_transferase_dom_sf"/>
</dbReference>
<dbReference type="PROSITE" id="PS50075">
    <property type="entry name" value="CARRIER"/>
    <property type="match status" value="2"/>
</dbReference>
<dbReference type="SMART" id="SM00827">
    <property type="entry name" value="PKS_AT"/>
    <property type="match status" value="1"/>
</dbReference>
<dbReference type="SUPFAM" id="SSF53901">
    <property type="entry name" value="Thiolase-like"/>
    <property type="match status" value="1"/>
</dbReference>
<keyword evidence="3" id="KW-0808">Transferase</keyword>
<evidence type="ECO:0000259" key="7">
    <source>
        <dbReference type="PROSITE" id="PS52004"/>
    </source>
</evidence>
<dbReference type="SMART" id="SM00823">
    <property type="entry name" value="PKS_PP"/>
    <property type="match status" value="2"/>
</dbReference>
<comment type="caution">
    <text evidence="9">The sequence shown here is derived from an EMBL/GenBank/DDBJ whole genome shotgun (WGS) entry which is preliminary data.</text>
</comment>
<feature type="region of interest" description="C-terminal hotdog fold" evidence="4">
    <location>
        <begin position="1350"/>
        <end position="1497"/>
    </location>
</feature>
<protein>
    <recommendedName>
        <fullName evidence="11">Polyketide synthase</fullName>
    </recommendedName>
</protein>
<dbReference type="InterPro" id="IPR020841">
    <property type="entry name" value="PKS_Beta-ketoAc_synthase_dom"/>
</dbReference>
<dbReference type="PANTHER" id="PTHR43775:SF37">
    <property type="entry name" value="SI:DKEY-61P9.11"/>
    <property type="match status" value="1"/>
</dbReference>
<dbReference type="Gene3D" id="3.40.47.10">
    <property type="match status" value="2"/>
</dbReference>
<evidence type="ECO:0000313" key="10">
    <source>
        <dbReference type="Proteomes" id="UP000758603"/>
    </source>
</evidence>
<dbReference type="Pfam" id="PF00698">
    <property type="entry name" value="Acyl_transf_1"/>
    <property type="match status" value="1"/>
</dbReference>
<dbReference type="InterPro" id="IPR014043">
    <property type="entry name" value="Acyl_transferase_dom"/>
</dbReference>
<dbReference type="PANTHER" id="PTHR43775">
    <property type="entry name" value="FATTY ACID SYNTHASE"/>
    <property type="match status" value="1"/>
</dbReference>
<dbReference type="GO" id="GO:0006633">
    <property type="term" value="P:fatty acid biosynthetic process"/>
    <property type="evidence" value="ECO:0007669"/>
    <property type="project" value="TreeGrafter"/>
</dbReference>
<dbReference type="InterPro" id="IPR030918">
    <property type="entry name" value="PT_fungal_PKS"/>
</dbReference>
<dbReference type="CDD" id="cd00833">
    <property type="entry name" value="PKS"/>
    <property type="match status" value="1"/>
</dbReference>
<evidence type="ECO:0008006" key="11">
    <source>
        <dbReference type="Google" id="ProtNLM"/>
    </source>
</evidence>
<proteinExistence type="predicted"/>
<dbReference type="InterPro" id="IPR042104">
    <property type="entry name" value="PKS_dehydratase_sf"/>
</dbReference>
<evidence type="ECO:0000259" key="8">
    <source>
        <dbReference type="PROSITE" id="PS52019"/>
    </source>
</evidence>
<feature type="active site" description="Proton acceptor; for dehydratase activity" evidence="4">
    <location>
        <position position="1224"/>
    </location>
</feature>
<dbReference type="Gene3D" id="3.10.129.110">
    <property type="entry name" value="Polyketide synthase dehydratase"/>
    <property type="match status" value="1"/>
</dbReference>
<name>A0A9P9A3D8_9PEZI</name>
<dbReference type="InterPro" id="IPR029058">
    <property type="entry name" value="AB_hydrolase_fold"/>
</dbReference>
<dbReference type="InterPro" id="IPR006162">
    <property type="entry name" value="Ppantetheine_attach_site"/>
</dbReference>
<gene>
    <name evidence="9" type="ORF">BKA67DRAFT_615435</name>
</gene>
<dbReference type="InterPro" id="IPR016035">
    <property type="entry name" value="Acyl_Trfase/lysoPLipase"/>
</dbReference>
<evidence type="ECO:0000256" key="3">
    <source>
        <dbReference type="ARBA" id="ARBA00022679"/>
    </source>
</evidence>
<sequence>MSNARVLLFGDQVVDKLPAVKNLYQYSRTRPQLRRFLDDATNAIKNQLGTLTLAEKHRFGHFVDLLGLAELYSQQEHLDEICGATLITTAQIGELLFHVYQLGFCVGLLAASVASAATDTSHVVTMGVEAVAISFRLGRELTRRARLIQDTDQSWGCTFVGCSPETLQKRIDEFNKSLPLPRHLYMGITTKSWSTVFGPPSTLQLLDTVSDFDDVGMSPLKAAIAVHATHLLPVDIQVIVGDSALLESSLKAQTCISSSACTPFESNTLRELFHLVVNEVAQRPLLMDKSVQKLGETIRDSGCSSINIATIGPTPHTDWVKNLLQKSTGKQVILEEGVKTAGNLDDNMRHRDSGLVAIVGMSGRFPQSNSLEEFWDVLKDGMDTHEEIPVSRFPIDQFYDASGESKNSTKARFGCFLKDPGLFDHRLFNISPREALQMDPLQRMLLMTTYEALEMAGYPGSTSLYLACNALVSRECDMGVVGGGSLLMLPELYSGLSHGGFLSSTGGCKTYSDDADGYCRGEAVGVVVLKRLEDALRDNDNIQAVVRGAARNSNAGAGSITYPGEHAQKALFHDLLRKAGVEADQVSFIEMHGTGTQVGDQVEMNTVRGVFAQSRSPENPLYVGAVKANVGHSEAAAGVVSLIKSVLMLQKNKIPPQPGYPFVLNHRFSDLEVSNINIANGQPYLATRSNGDGKRKIVINGFDAAGGNTSILIEDGPGQPVKEVDPRRYHVVVCSARTPRSLEASKARLATFLIKNPDTSLAHLAYTTTARRIQEVCRASFVVDSIQDLVQRLLVPSPKVTSNFKGTSSPLVFVFTGQSSQYTGMGSKLYTSSPRFRQTLDTFEAICRHNGLTSWIDIIRGARDVTEASPTELQLAIVALEIALAQYWQSLGLQPQVVVGHSLGEYAALCVAGVLSVSDTFHLVHERSRLMAKCCNAYQYSMLAVPLAANSPELRDLLQASSGSSYEISCVNSPVSTVISGLSHELDDLMVTLKGRKMVGTKLQVPYGFHSAQMQSIVGDFEASANLIHFGKPTIPVVSTLTGAREEDFNASYLARQIRSPVNFISAIQTCSNEGLIRQGSVILEIGPHPVCSGLVTSCLPDHETTCLASLRRGQDDWKSISTCIATAHQSKLSVNWQEFHKEHINTLRLLDLPFYAFDLKDFWVSYQVQAPALPLKSSQSSRANLAISSTSLQSLEYLSDDKSLANFASHTSEVSLFKAIQGHIVDGLAICPAAVFVDMAFTATRFILSQNGINIKPAALELGELDMTSPLVVPCQNDEQVVHITASLDENKTFVSVRFSSSVPGSMTEHGTCHVIVSSAAAGRSEWPRMQRLVKGRVNHLITSSSTGTAHRMSKALMYRLFATLVDYDSSYQSLEDVYIDESFDDAAGRMRLSSLSAGKFTYSPYSVDALVHLAGFLLNGDLKKSNNDLHIANHIGRMQIMGELKDDRVLTCYAAVRERTSKGASLCDVYVFDDIELVAYCIDIRFQKLTRAFFGSLTGKDSHVASLASIQVQPVQSMARRRNSHSSNSSSEDDRSTSTATSGLSTSGTSINTPNPYDMLLGVVAERTGATVEEMNLDSAFSDMGVDSQMSIAILTDFKKISGMELPASFFTTFPTITDVKRELGIPSAQLQNPILKERGTRRHDVAQPKLVLPSPDESVIRNSEILMRIVATELGIDIDELSPTTNFSSAGVDSMISIQILSRFKRETGIELPAAFFNNNQTVSEVREELDGHRSAPAQISTPRKTPQPESRAILIQGSARSTESPLFLVTDGSGAVAAYIHLPPLPNGRRIYALESPFLERPQDYTLSIQEMAQVFIKSIRKIQERGPYLIGGWSAGSIYAYEMAWQLAAVESETITGLMLLDMRVPHSVPDASEVTMAFVEQTGAFTGVERAGSFLQGLSERQKMHLTSTVRALIRYDPVPFPKGKQPRLTHVIWATKGLNDSPNPAEHDDRITGPAAMGPCGDGKSMSDMSMDEFELELKSWFFAKRYDFGTNGWERFVGDNIVVRKVDGDHFSMVAPPIVKDLGYVVLEAVESYIRL</sequence>
<feature type="active site" description="Proton donor; for dehydratase activity" evidence="4">
    <location>
        <position position="1410"/>
    </location>
</feature>
<dbReference type="Pfam" id="PF00975">
    <property type="entry name" value="Thioesterase"/>
    <property type="match status" value="1"/>
</dbReference>
<evidence type="ECO:0000256" key="2">
    <source>
        <dbReference type="ARBA" id="ARBA00022553"/>
    </source>
</evidence>
<dbReference type="InterPro" id="IPR036736">
    <property type="entry name" value="ACP-like_sf"/>
</dbReference>
<evidence type="ECO:0000256" key="4">
    <source>
        <dbReference type="PROSITE-ProRule" id="PRU01363"/>
    </source>
</evidence>
<dbReference type="SMART" id="SM00825">
    <property type="entry name" value="PKS_KS"/>
    <property type="match status" value="1"/>
</dbReference>
<dbReference type="GO" id="GO:0044550">
    <property type="term" value="P:secondary metabolite biosynthetic process"/>
    <property type="evidence" value="ECO:0007669"/>
    <property type="project" value="TreeGrafter"/>
</dbReference>
<dbReference type="SUPFAM" id="SSF47336">
    <property type="entry name" value="ACP-like"/>
    <property type="match status" value="2"/>
</dbReference>
<evidence type="ECO:0000256" key="1">
    <source>
        <dbReference type="ARBA" id="ARBA00022450"/>
    </source>
</evidence>
<dbReference type="NCBIfam" id="TIGR04532">
    <property type="entry name" value="PT_fungal_PKS"/>
    <property type="match status" value="1"/>
</dbReference>
<dbReference type="Gene3D" id="3.40.50.1820">
    <property type="entry name" value="alpha/beta hydrolase"/>
    <property type="match status" value="1"/>
</dbReference>
<dbReference type="Gene3D" id="3.30.70.3290">
    <property type="match status" value="1"/>
</dbReference>
<feature type="domain" description="Ketosynthase family 3 (KS3)" evidence="7">
    <location>
        <begin position="353"/>
        <end position="715"/>
    </location>
</feature>
<dbReference type="InterPro" id="IPR001031">
    <property type="entry name" value="Thioesterase"/>
</dbReference>
<dbReference type="Gene3D" id="3.40.366.10">
    <property type="entry name" value="Malonyl-Coenzyme A Acyl Carrier Protein, domain 2"/>
    <property type="match status" value="1"/>
</dbReference>
<dbReference type="RefSeq" id="XP_045963281.1">
    <property type="nucleotide sequence ID" value="XM_046105431.1"/>
</dbReference>
<dbReference type="InterPro" id="IPR049900">
    <property type="entry name" value="PKS_mFAS_DH"/>
</dbReference>
<dbReference type="InterPro" id="IPR009081">
    <property type="entry name" value="PP-bd_ACP"/>
</dbReference>
<dbReference type="InterPro" id="IPR050091">
    <property type="entry name" value="PKS_NRPS_Biosynth_Enz"/>
</dbReference>
<dbReference type="Proteomes" id="UP000758603">
    <property type="component" value="Unassembled WGS sequence"/>
</dbReference>
<dbReference type="Pfam" id="PF00550">
    <property type="entry name" value="PP-binding"/>
    <property type="match status" value="2"/>
</dbReference>
<keyword evidence="10" id="KW-1185">Reference proteome</keyword>
<dbReference type="InterPro" id="IPR020806">
    <property type="entry name" value="PKS_PP-bd"/>
</dbReference>
<dbReference type="EMBL" id="JAGPXC010000001">
    <property type="protein sequence ID" value="KAH6659150.1"/>
    <property type="molecule type" value="Genomic_DNA"/>
</dbReference>
<dbReference type="InterPro" id="IPR016039">
    <property type="entry name" value="Thiolase-like"/>
</dbReference>
<accession>A0A9P9A3D8</accession>
<dbReference type="Pfam" id="PF00109">
    <property type="entry name" value="ketoacyl-synt"/>
    <property type="match status" value="2"/>
</dbReference>
<feature type="region of interest" description="N-terminal hotdog fold" evidence="4">
    <location>
        <begin position="1191"/>
        <end position="1323"/>
    </location>
</feature>
<dbReference type="Pfam" id="PF22621">
    <property type="entry name" value="CurL-like_PKS_C"/>
    <property type="match status" value="1"/>
</dbReference>